<dbReference type="Pfam" id="PF01408">
    <property type="entry name" value="GFO_IDH_MocA"/>
    <property type="match status" value="1"/>
</dbReference>
<dbReference type="RefSeq" id="WP_354660687.1">
    <property type="nucleotide sequence ID" value="NZ_JBEXAC010000001.1"/>
</dbReference>
<dbReference type="Gene3D" id="3.40.50.720">
    <property type="entry name" value="NAD(P)-binding Rossmann-like Domain"/>
    <property type="match status" value="1"/>
</dbReference>
<feature type="domain" description="Gfo/Idh/MocA-like oxidoreductase N-terminal" evidence="1">
    <location>
        <begin position="42"/>
        <end position="169"/>
    </location>
</feature>
<evidence type="ECO:0000259" key="1">
    <source>
        <dbReference type="Pfam" id="PF01408"/>
    </source>
</evidence>
<comment type="caution">
    <text evidence="2">The sequence shown here is derived from an EMBL/GenBank/DDBJ whole genome shotgun (WGS) entry which is preliminary data.</text>
</comment>
<dbReference type="PROSITE" id="PS51318">
    <property type="entry name" value="TAT"/>
    <property type="match status" value="1"/>
</dbReference>
<accession>A0ABV2T4U3</accession>
<protein>
    <submittedName>
        <fullName evidence="2">Gfo/Idh/MocA family oxidoreductase</fullName>
    </submittedName>
</protein>
<dbReference type="Proteomes" id="UP001549749">
    <property type="component" value="Unassembled WGS sequence"/>
</dbReference>
<dbReference type="SUPFAM" id="SSF51735">
    <property type="entry name" value="NAD(P)-binding Rossmann-fold domains"/>
    <property type="match status" value="1"/>
</dbReference>
<dbReference type="NCBIfam" id="TIGR01409">
    <property type="entry name" value="TAT_signal_seq"/>
    <property type="match status" value="1"/>
</dbReference>
<keyword evidence="3" id="KW-1185">Reference proteome</keyword>
<dbReference type="InterPro" id="IPR050463">
    <property type="entry name" value="Gfo/Idh/MocA_oxidrdct_glycsds"/>
</dbReference>
<name>A0ABV2T4U3_9BACT</name>
<dbReference type="EMBL" id="JBEXAC010000001">
    <property type="protein sequence ID" value="MET6998052.1"/>
    <property type="molecule type" value="Genomic_DNA"/>
</dbReference>
<dbReference type="Gene3D" id="3.30.360.10">
    <property type="entry name" value="Dihydrodipicolinate Reductase, domain 2"/>
    <property type="match status" value="1"/>
</dbReference>
<proteinExistence type="predicted"/>
<evidence type="ECO:0000313" key="2">
    <source>
        <dbReference type="EMBL" id="MET6998052.1"/>
    </source>
</evidence>
<gene>
    <name evidence="2" type="ORF">ABR189_11755</name>
</gene>
<dbReference type="PANTHER" id="PTHR43818">
    <property type="entry name" value="BCDNA.GH03377"/>
    <property type="match status" value="1"/>
</dbReference>
<organism evidence="2 3">
    <name type="scientific">Chitinophaga defluvii</name>
    <dbReference type="NCBI Taxonomy" id="3163343"/>
    <lineage>
        <taxon>Bacteria</taxon>
        <taxon>Pseudomonadati</taxon>
        <taxon>Bacteroidota</taxon>
        <taxon>Chitinophagia</taxon>
        <taxon>Chitinophagales</taxon>
        <taxon>Chitinophagaceae</taxon>
        <taxon>Chitinophaga</taxon>
    </lineage>
</organism>
<dbReference type="InterPro" id="IPR036291">
    <property type="entry name" value="NAD(P)-bd_dom_sf"/>
</dbReference>
<evidence type="ECO:0000313" key="3">
    <source>
        <dbReference type="Proteomes" id="UP001549749"/>
    </source>
</evidence>
<dbReference type="InterPro" id="IPR006311">
    <property type="entry name" value="TAT_signal"/>
</dbReference>
<sequence>MTQYSQGRRQFLKAAALTGVGIGLGSQVNSLFAKSRGEAGTRVGIIGLDTSHSVEFTKMLNDANADPAYGGFKVVAAYPQGSKDIPSSVKTIPEYTEKVKALGVEITDSIASLLEKVDVVLLETNDGRRHLEQALPVFKSGKRVFIDKPIAASLADTKAIFKAAKQYNVPTFSSSALRFIDSIQQVQKGQIGTVNGVDIFTPAPTEKTHPDLFWYGIHGVEMLFALLGTGCQQVTRVYTESTDLVTGVWEGGRIGSLRGTRNGTYAFGGNAFGEKGNAVIGNFESYKPLVLQITEFFKTGVVPVRPEETLEMIAFMEAADVSKRKGGVPVKLIRPY</sequence>
<dbReference type="InterPro" id="IPR000683">
    <property type="entry name" value="Gfo/Idh/MocA-like_OxRdtase_N"/>
</dbReference>
<dbReference type="InterPro" id="IPR019546">
    <property type="entry name" value="TAT_signal_bac_arc"/>
</dbReference>
<reference evidence="2 3" key="1">
    <citation type="submission" date="2024-06" db="EMBL/GenBank/DDBJ databases">
        <title>Chitinophaga defluvii sp. nov., isolated from municipal sewage.</title>
        <authorList>
            <person name="Zhang L."/>
        </authorList>
    </citation>
    <scope>NUCLEOTIDE SEQUENCE [LARGE SCALE GENOMIC DNA]</scope>
    <source>
        <strain evidence="2 3">H8</strain>
    </source>
</reference>
<dbReference type="PANTHER" id="PTHR43818:SF9">
    <property type="entry name" value="HYPOTHETICAL OXIDOREDUCTASE"/>
    <property type="match status" value="1"/>
</dbReference>